<evidence type="ECO:0000313" key="3">
    <source>
        <dbReference type="Proteomes" id="UP000325607"/>
    </source>
</evidence>
<dbReference type="Proteomes" id="UP000325607">
    <property type="component" value="Unassembled WGS sequence"/>
</dbReference>
<sequence length="1223" mass="136767">MLARLFQPEFPKEFQVHDIPSDLPYRGSIVWVNFVHGVTLAEAIEDDLITRMTFQQLVNFPILLSMTGTQEERELIGLCRIAPALQWAITHGIIHEKTDSDYSKEDVDCAIEALDAHADALSSAIAQMDVDYPLRSVIADENIKKFFKDRKMFALGEWRTVREGSATPFVDDGRKLIEDFSRGRKGGLIGAPDLRDKAHSFRDVYMSLKWTKGRDWHITTKDGLRPSKHTLRINADGTLTTTSDWIDEATLQKSLPDVNESFQSEFDSYLKKSKSAYETLLKNLFLSLPYDIRLAMEHGAVKIYTLRKPTSDLWVEHETPTKILPLRLRMGFILQATLHDKQYHIECLPRAGIIRERSDITTAMLGGHRTFEYNPGFFHDEMEVLRPLDNIPIDWDAHETGTPPQAGKTCNAIIDQFGQTFTPPPPSPNSERSPSPKIENARAFEVAHCIANNFFYYDEKLLLDAARGETEIERFVTRPHWTESLKKFLPFWGDISDLQSDDPNQKAWAVFGLIFDVVSFAMPLGKFISGSIKLVSTAVRSGIAYALPKLGKLASKLLISSVQNTIPFYGLPTTAFRLTRGLVRGAATGIQYAATGVKYIVRKSVAGIKNSMARSSHYSTIGGWPQVTNPARWPPLTPNDRLAAVRGLQDVPVRNIGSTSTPRYYLIDPVSAKPYGPALRTAENELSVGPSIYPAVAKNSDDALFIIPNTTRARYIPEVDGRTTVYLDDIPYRLDDEVLRRVSLIDDSKALQHIPCRAPRAPAETVCVNSFVNATAAPTPAPGSVDETKGYALWFGERRSTPQTWRGEAYLALDDALYRVTNNVPRLVREDLKTLGFNQSRLIPKKAFIAPLEFRKGIYARLEIPGTYEQIDDIHRVGAIIATSIDETAIHVFTRVNSDKYYLATVAKGNSLSGSLKFNLLTKAQMAEGELGAELLRVYTGSLLANNVARLHGVKAVERALKTMEEIAIPLGTPANPANNMKWLKVDTSPAEALMFDHSTRMIVTRLPEGATNWTRSAYASQPFRQRTAEVLDNLFLSPLIRPRLADPALRIQDTMEKLQGLMPRYQRPVNARNIAFADVTTSTGQREIYVSVSGGQRSTTFLPLFRRLGANQVKQGNATYFNIDFNQTFPRTNIRQTPDGKILAVPLTIKDIKTYKTADVTKPTSLDSESKLISVIRGKYPDPAQIRSIEIVTTMRPCESCSVVMQQFGHDGGRDALKVLWG</sequence>
<protein>
    <submittedName>
        <fullName evidence="2">Uncharacterized protein</fullName>
    </submittedName>
</protein>
<accession>A0A5E6R402</accession>
<gene>
    <name evidence="2" type="ORF">PS645_01205</name>
</gene>
<proteinExistence type="predicted"/>
<name>A0A5E6R402_PSEFL</name>
<dbReference type="AlphaFoldDB" id="A0A5E6R402"/>
<evidence type="ECO:0000256" key="1">
    <source>
        <dbReference type="SAM" id="MobiDB-lite"/>
    </source>
</evidence>
<organism evidence="2 3">
    <name type="scientific">Pseudomonas fluorescens</name>
    <dbReference type="NCBI Taxonomy" id="294"/>
    <lineage>
        <taxon>Bacteria</taxon>
        <taxon>Pseudomonadati</taxon>
        <taxon>Pseudomonadota</taxon>
        <taxon>Gammaproteobacteria</taxon>
        <taxon>Pseudomonadales</taxon>
        <taxon>Pseudomonadaceae</taxon>
        <taxon>Pseudomonas</taxon>
    </lineage>
</organism>
<dbReference type="EMBL" id="CABVGX010000007">
    <property type="protein sequence ID" value="VVM59954.1"/>
    <property type="molecule type" value="Genomic_DNA"/>
</dbReference>
<feature type="region of interest" description="Disordered" evidence="1">
    <location>
        <begin position="417"/>
        <end position="436"/>
    </location>
</feature>
<evidence type="ECO:0000313" key="2">
    <source>
        <dbReference type="EMBL" id="VVM59954.1"/>
    </source>
</evidence>
<reference evidence="2 3" key="1">
    <citation type="submission" date="2019-09" db="EMBL/GenBank/DDBJ databases">
        <authorList>
            <person name="Chandra G."/>
            <person name="Truman W A."/>
        </authorList>
    </citation>
    <scope>NUCLEOTIDE SEQUENCE [LARGE SCALE GENOMIC DNA]</scope>
    <source>
        <strain evidence="2">PS645</strain>
    </source>
</reference>